<dbReference type="PROSITE" id="PS51257">
    <property type="entry name" value="PROKAR_LIPOPROTEIN"/>
    <property type="match status" value="1"/>
</dbReference>
<dbReference type="Pfam" id="PF04351">
    <property type="entry name" value="PilP"/>
    <property type="match status" value="1"/>
</dbReference>
<dbReference type="KEGG" id="mmob:F6R98_07790"/>
<evidence type="ECO:0000313" key="2">
    <source>
        <dbReference type="EMBL" id="QFY42538.1"/>
    </source>
</evidence>
<reference evidence="2 3" key="1">
    <citation type="submission" date="2019-09" db="EMBL/GenBank/DDBJ databases">
        <title>Ecophysiology of the spiral-shaped methanotroph Methylospira mobilis as revealed by the complete genome sequence.</title>
        <authorList>
            <person name="Oshkin I.Y."/>
            <person name="Dedysh S.N."/>
            <person name="Miroshnikov K."/>
            <person name="Danilova O.V."/>
            <person name="Hakobyan A."/>
            <person name="Liesack W."/>
        </authorList>
    </citation>
    <scope>NUCLEOTIDE SEQUENCE [LARGE SCALE GENOMIC DNA]</scope>
    <source>
        <strain evidence="2 3">Shm1</strain>
    </source>
</reference>
<dbReference type="EMBL" id="CP044205">
    <property type="protein sequence ID" value="QFY42538.1"/>
    <property type="molecule type" value="Genomic_DNA"/>
</dbReference>
<dbReference type="Gene3D" id="2.30.30.830">
    <property type="match status" value="1"/>
</dbReference>
<feature type="region of interest" description="Disordered" evidence="1">
    <location>
        <begin position="168"/>
        <end position="209"/>
    </location>
</feature>
<feature type="compositionally biased region" description="Basic and acidic residues" evidence="1">
    <location>
        <begin position="173"/>
        <end position="183"/>
    </location>
</feature>
<gene>
    <name evidence="2" type="ORF">F6R98_07790</name>
</gene>
<evidence type="ECO:0000256" key="1">
    <source>
        <dbReference type="SAM" id="MobiDB-lite"/>
    </source>
</evidence>
<dbReference type="InterPro" id="IPR007446">
    <property type="entry name" value="PilP"/>
</dbReference>
<evidence type="ECO:0000313" key="3">
    <source>
        <dbReference type="Proteomes" id="UP000325755"/>
    </source>
</evidence>
<name>A0A5Q0BK51_9GAMM</name>
<organism evidence="2 3">
    <name type="scientific">Candidatus Methylospira mobilis</name>
    <dbReference type="NCBI Taxonomy" id="1808979"/>
    <lineage>
        <taxon>Bacteria</taxon>
        <taxon>Pseudomonadati</taxon>
        <taxon>Pseudomonadota</taxon>
        <taxon>Gammaproteobacteria</taxon>
        <taxon>Methylococcales</taxon>
        <taxon>Methylococcaceae</taxon>
        <taxon>Candidatus Methylospira</taxon>
    </lineage>
</organism>
<dbReference type="RefSeq" id="WP_153248534.1">
    <property type="nucleotide sequence ID" value="NZ_CP044205.1"/>
</dbReference>
<dbReference type="Proteomes" id="UP000325755">
    <property type="component" value="Chromosome"/>
</dbReference>
<sequence>MKAPDWITGKNICSGLILLVAGCVQDDLASLEKQMGAIRKQPVFHAEPLPVIAAPAPVRIDIEQLRDPFATMAHAKAVPSGESGALESYELNTLKMAGTLMQGQNRWGLIVAPDGKLYRVRVGDALGAHGGKVDTIREDKIELSENIADINGALREHRSVLTLREAQDNAFPSKDREAQRERSQQLAVRSEPAERVNQQVLSGGGEKKP</sequence>
<dbReference type="AlphaFoldDB" id="A0A5Q0BK51"/>
<proteinExistence type="predicted"/>
<keyword evidence="3" id="KW-1185">Reference proteome</keyword>
<dbReference type="InParanoid" id="A0A5Q0BK51"/>
<accession>A0A5Q0BK51</accession>
<dbReference type="OrthoDB" id="5296580at2"/>
<protein>
    <submittedName>
        <fullName evidence="2">Pilus assembly protein PilP</fullName>
    </submittedName>
</protein>